<dbReference type="PANTHER" id="PTHR33254">
    <property type="entry name" value="4-HYDROXY-4-METHYL-2-OXOGLUTARATE ALDOLASE 3-RELATED"/>
    <property type="match status" value="1"/>
</dbReference>
<protein>
    <recommendedName>
        <fullName evidence="2">Putative 4-hydroxy-4-methyl-2-oxoglutarate aldolase</fullName>
    </recommendedName>
    <alternativeName>
        <fullName evidence="3">Regulator of ribonuclease activity homolog</fullName>
    </alternativeName>
    <alternativeName>
        <fullName evidence="4">RraA-like protein</fullName>
    </alternativeName>
</protein>
<comment type="cofactor">
    <cofactor evidence="1">
        <name>a divalent metal cation</name>
        <dbReference type="ChEBI" id="CHEBI:60240"/>
    </cofactor>
</comment>
<accession>A0ABW7FWF2</accession>
<organism evidence="5 6">
    <name type="scientific">Roseateles rivi</name>
    <dbReference type="NCBI Taxonomy" id="3299028"/>
    <lineage>
        <taxon>Bacteria</taxon>
        <taxon>Pseudomonadati</taxon>
        <taxon>Pseudomonadota</taxon>
        <taxon>Betaproteobacteria</taxon>
        <taxon>Burkholderiales</taxon>
        <taxon>Sphaerotilaceae</taxon>
        <taxon>Roseateles</taxon>
    </lineage>
</organism>
<dbReference type="PANTHER" id="PTHR33254:SF4">
    <property type="entry name" value="4-HYDROXY-4-METHYL-2-OXOGLUTARATE ALDOLASE 3-RELATED"/>
    <property type="match status" value="1"/>
</dbReference>
<dbReference type="InterPro" id="IPR005493">
    <property type="entry name" value="RraA/RraA-like"/>
</dbReference>
<dbReference type="Gene3D" id="3.50.30.40">
    <property type="entry name" value="Ribonuclease E inhibitor RraA/RraA-like"/>
    <property type="match status" value="1"/>
</dbReference>
<evidence type="ECO:0000313" key="5">
    <source>
        <dbReference type="EMBL" id="MFG6448644.1"/>
    </source>
</evidence>
<dbReference type="RefSeq" id="WP_394461099.1">
    <property type="nucleotide sequence ID" value="NZ_JBIGHZ010000004.1"/>
</dbReference>
<dbReference type="InterPro" id="IPR036704">
    <property type="entry name" value="RraA/RraA-like_sf"/>
</dbReference>
<reference evidence="5 6" key="1">
    <citation type="submission" date="2024-08" db="EMBL/GenBank/DDBJ databases">
        <authorList>
            <person name="Lu H."/>
        </authorList>
    </citation>
    <scope>NUCLEOTIDE SEQUENCE [LARGE SCALE GENOMIC DNA]</scope>
    <source>
        <strain evidence="5 6">BYS180W</strain>
    </source>
</reference>
<gene>
    <name evidence="5" type="ORF">ACG0Z6_10400</name>
</gene>
<evidence type="ECO:0000256" key="4">
    <source>
        <dbReference type="ARBA" id="ARBA00030169"/>
    </source>
</evidence>
<dbReference type="SUPFAM" id="SSF89562">
    <property type="entry name" value="RraA-like"/>
    <property type="match status" value="1"/>
</dbReference>
<dbReference type="CDD" id="cd16841">
    <property type="entry name" value="RraA_family"/>
    <property type="match status" value="1"/>
</dbReference>
<proteinExistence type="predicted"/>
<sequence>MQDEQSLRAGLARCYGGILHDVMRARGLTDFTLPPTLTPLEDCSTPLFGPAFTMLGRPQPGAGEHATLLAWTGFLSRAPSGHVVVIQPNDNEVAHMGELSAETLKLKGVAGVVVDGGARDVSFIRSIGLPVWSRYRTPRDVVNYWLPEAFDVPVQIGAVRIVPGDWIFADADGVLCLPQAHAQAVVARSLELIETENLVRRDILQGIDPQEAYLRHRKF</sequence>
<name>A0ABW7FWF2_9BURK</name>
<dbReference type="Proteomes" id="UP001606099">
    <property type="component" value="Unassembled WGS sequence"/>
</dbReference>
<evidence type="ECO:0000256" key="2">
    <source>
        <dbReference type="ARBA" id="ARBA00016549"/>
    </source>
</evidence>
<dbReference type="Pfam" id="PF03737">
    <property type="entry name" value="RraA-like"/>
    <property type="match status" value="1"/>
</dbReference>
<keyword evidence="6" id="KW-1185">Reference proteome</keyword>
<comment type="caution">
    <text evidence="5">The sequence shown here is derived from an EMBL/GenBank/DDBJ whole genome shotgun (WGS) entry which is preliminary data.</text>
</comment>
<evidence type="ECO:0000313" key="6">
    <source>
        <dbReference type="Proteomes" id="UP001606099"/>
    </source>
</evidence>
<dbReference type="EMBL" id="JBIGHZ010000004">
    <property type="protein sequence ID" value="MFG6448644.1"/>
    <property type="molecule type" value="Genomic_DNA"/>
</dbReference>
<evidence type="ECO:0000256" key="1">
    <source>
        <dbReference type="ARBA" id="ARBA00001968"/>
    </source>
</evidence>
<evidence type="ECO:0000256" key="3">
    <source>
        <dbReference type="ARBA" id="ARBA00029596"/>
    </source>
</evidence>